<feature type="compositionally biased region" description="Gly residues" evidence="5">
    <location>
        <begin position="154"/>
        <end position="171"/>
    </location>
</feature>
<feature type="coiled-coil region" evidence="4">
    <location>
        <begin position="262"/>
        <end position="293"/>
    </location>
</feature>
<protein>
    <submittedName>
        <fullName evidence="7">Baculovirus J domain protein</fullName>
    </submittedName>
</protein>
<dbReference type="EMBL" id="KU377538">
    <property type="protein sequence ID" value="ANS70933.1"/>
    <property type="molecule type" value="Genomic_DNA"/>
</dbReference>
<evidence type="ECO:0000313" key="7">
    <source>
        <dbReference type="EMBL" id="ANS70933.1"/>
    </source>
</evidence>
<dbReference type="InterPro" id="IPR052094">
    <property type="entry name" value="Pre-mRNA-splicing_ERAD"/>
</dbReference>
<evidence type="ECO:0000256" key="5">
    <source>
        <dbReference type="SAM" id="MobiDB-lite"/>
    </source>
</evidence>
<dbReference type="InterPro" id="IPR012677">
    <property type="entry name" value="Nucleotide-bd_a/b_plait_sf"/>
</dbReference>
<evidence type="ECO:0000256" key="4">
    <source>
        <dbReference type="SAM" id="Coils"/>
    </source>
</evidence>
<organism evidence="7">
    <name type="scientific">Lymantria dispar multicapsid nuclear polyhedrosis virus</name>
    <name type="common">LdMNPV</name>
    <dbReference type="NCBI Taxonomy" id="10449"/>
    <lineage>
        <taxon>Viruses</taxon>
        <taxon>Viruses incertae sedis</taxon>
        <taxon>Naldaviricetes</taxon>
        <taxon>Lefavirales</taxon>
        <taxon>Baculoviridae</taxon>
        <taxon>Alphabaculovirus</taxon>
        <taxon>Alphabaculovirus lydisparis</taxon>
    </lineage>
</organism>
<dbReference type="InterPro" id="IPR000504">
    <property type="entry name" value="RRM_dom"/>
</dbReference>
<sequence length="296" mass="33562">MDNNEYTNGRNLKRKSGNALFDIPNDYKLKFKCVDRDYNTNDLYQLLKVDRHADESTVRTALNIIFTMNRPSDEKALRLYEFARDVLLSTAARAAYDRILKQKDAITNIETRLQQQQQVNLVAVKQNLDALKNDLNYRDRNDFLSPITNQGGGAGGNVGGVAGDGAGGGGGARKRQPRQRNLAFNRVMIEWRLESSNSNNENVNEAVLREHFLRYGEINALVLCTKRPGCALLEFANIESVTRAKNDDMFTVSDLTENALSKQKFNQQIRDFMNRLQSASDKFERAVQVLESMDIN</sequence>
<feature type="region of interest" description="Disordered" evidence="5">
    <location>
        <begin position="154"/>
        <end position="177"/>
    </location>
</feature>
<reference evidence="7" key="1">
    <citation type="journal article" date="2016" name="J. Invertebr. Pathol.">
        <title>An alphabaculovirus isolated from dead Lymantria dispar larvae shows high genetic similarity to baculovirus previously isolated from Lymantria monacha - An example of adaptation to a new host.</title>
        <authorList>
            <person name="Rabalski L."/>
            <person name="Krejmer-Rabalska M."/>
            <person name="Skrzecz I."/>
            <person name="Wasag B."/>
            <person name="Szewczyk B."/>
        </authorList>
    </citation>
    <scope>NUCLEOTIDE SEQUENCE</scope>
    <source>
        <strain evidence="7">BNP</strain>
    </source>
</reference>
<evidence type="ECO:0000256" key="3">
    <source>
        <dbReference type="ARBA" id="ARBA00023186"/>
    </source>
</evidence>
<dbReference type="Pfam" id="PF00076">
    <property type="entry name" value="RRM_1"/>
    <property type="match status" value="1"/>
</dbReference>
<dbReference type="InterPro" id="IPR035979">
    <property type="entry name" value="RBD_domain_sf"/>
</dbReference>
<evidence type="ECO:0000259" key="6">
    <source>
        <dbReference type="Pfam" id="PF00076"/>
    </source>
</evidence>
<dbReference type="SUPFAM" id="SSF54928">
    <property type="entry name" value="RNA-binding domain, RBD"/>
    <property type="match status" value="1"/>
</dbReference>
<accession>A0A1B1MQR7</accession>
<dbReference type="Gene3D" id="3.30.70.330">
    <property type="match status" value="1"/>
</dbReference>
<keyword evidence="4" id="KW-0175">Coiled coil</keyword>
<keyword evidence="2" id="KW-0963">Cytoplasm</keyword>
<proteinExistence type="predicted"/>
<dbReference type="GO" id="GO:0003723">
    <property type="term" value="F:RNA binding"/>
    <property type="evidence" value="ECO:0007669"/>
    <property type="project" value="InterPro"/>
</dbReference>
<evidence type="ECO:0000256" key="2">
    <source>
        <dbReference type="ARBA" id="ARBA00022490"/>
    </source>
</evidence>
<comment type="subcellular location">
    <subcellularLocation>
        <location evidence="1">Cytoplasm</location>
    </subcellularLocation>
</comment>
<feature type="domain" description="RRM" evidence="6">
    <location>
        <begin position="201"/>
        <end position="246"/>
    </location>
</feature>
<evidence type="ECO:0000256" key="1">
    <source>
        <dbReference type="ARBA" id="ARBA00004496"/>
    </source>
</evidence>
<organismHost>
    <name type="scientific">Lepidoptera</name>
    <name type="common">moths &amp; butterflies</name>
    <dbReference type="NCBI Taxonomy" id="7088"/>
</organismHost>
<dbReference type="PANTHER" id="PTHR44313">
    <property type="entry name" value="DNAJ HOMOLOG SUBFAMILY C MEMBER 17"/>
    <property type="match status" value="1"/>
</dbReference>
<dbReference type="GO" id="GO:0000390">
    <property type="term" value="P:spliceosomal complex disassembly"/>
    <property type="evidence" value="ECO:0007669"/>
    <property type="project" value="TreeGrafter"/>
</dbReference>
<dbReference type="PANTHER" id="PTHR44313:SF1">
    <property type="entry name" value="DNAJ HOMOLOG SUBFAMILY C MEMBER 17"/>
    <property type="match status" value="1"/>
</dbReference>
<name>A0A1B1MQR7_NPVLD</name>
<keyword evidence="3" id="KW-0143">Chaperone</keyword>